<feature type="non-terminal residue" evidence="4">
    <location>
        <position position="1"/>
    </location>
</feature>
<dbReference type="Proteomes" id="UP000789405">
    <property type="component" value="Unassembled WGS sequence"/>
</dbReference>
<dbReference type="Gene3D" id="3.40.50.11340">
    <property type="match status" value="1"/>
</dbReference>
<evidence type="ECO:0000256" key="1">
    <source>
        <dbReference type="ARBA" id="ARBA00022679"/>
    </source>
</evidence>
<dbReference type="PANTHER" id="PTHR36050:SF1">
    <property type="entry name" value="O-FUCOSYLTRANSFERASE 30"/>
    <property type="match status" value="1"/>
</dbReference>
<accession>A0A9N9JYQ8</accession>
<protein>
    <submittedName>
        <fullName evidence="4">13689_t:CDS:1</fullName>
    </submittedName>
</protein>
<proteinExistence type="predicted"/>
<name>A0A9N9JYQ8_9GLOM</name>
<keyword evidence="2" id="KW-0294">Fucose metabolism</keyword>
<sequence>SFWKLNNNLSIIHQEKYLTYLPHSGFNNQRMELEYAIFLAWYLNRTLIIPHLLLFKGAAPITSKSYDSMYKDLNVLITSGKLRKKKVTYTKWNWEELMDFTFVKQNIKYIHRQDFNFTQLIESLHINNNAEVYKIINSRQQQYYDDPTSTTELGYLQERVNLIDLKNRNEKLLHFGSLFAEVKIIAQLPENQKFWSQLKHKMLINNLMIINIVNDIIDKIGGTDNFIGAHARIGDSRFEINKNQTVQKLIKSLQEDFKHIKEKNNSSCSPTKIFLATDVQKNDTSIRPFFQTFPCIYVLSDFNDLLEPLKSLKNPMD</sequence>
<reference evidence="4" key="1">
    <citation type="submission" date="2021-06" db="EMBL/GenBank/DDBJ databases">
        <authorList>
            <person name="Kallberg Y."/>
            <person name="Tangrot J."/>
            <person name="Rosling A."/>
        </authorList>
    </citation>
    <scope>NUCLEOTIDE SEQUENCE</scope>
    <source>
        <strain evidence="4">MA453B</strain>
    </source>
</reference>
<evidence type="ECO:0000256" key="3">
    <source>
        <dbReference type="ARBA" id="ARBA00023277"/>
    </source>
</evidence>
<evidence type="ECO:0000313" key="4">
    <source>
        <dbReference type="EMBL" id="CAG8800550.1"/>
    </source>
</evidence>
<feature type="non-terminal residue" evidence="4">
    <location>
        <position position="317"/>
    </location>
</feature>
<keyword evidence="5" id="KW-1185">Reference proteome</keyword>
<evidence type="ECO:0000313" key="5">
    <source>
        <dbReference type="Proteomes" id="UP000789405"/>
    </source>
</evidence>
<dbReference type="InterPro" id="IPR019378">
    <property type="entry name" value="GDP-Fuc_O-FucTrfase"/>
</dbReference>
<dbReference type="GO" id="GO:0006004">
    <property type="term" value="P:fucose metabolic process"/>
    <property type="evidence" value="ECO:0007669"/>
    <property type="project" value="UniProtKB-KW"/>
</dbReference>
<dbReference type="GO" id="GO:0016740">
    <property type="term" value="F:transferase activity"/>
    <property type="evidence" value="ECO:0007669"/>
    <property type="project" value="UniProtKB-KW"/>
</dbReference>
<dbReference type="Gene3D" id="3.40.50.11350">
    <property type="match status" value="1"/>
</dbReference>
<comment type="caution">
    <text evidence="4">The sequence shown here is derived from an EMBL/GenBank/DDBJ whole genome shotgun (WGS) entry which is preliminary data.</text>
</comment>
<keyword evidence="3" id="KW-0119">Carbohydrate metabolism</keyword>
<evidence type="ECO:0000256" key="2">
    <source>
        <dbReference type="ARBA" id="ARBA00023253"/>
    </source>
</evidence>
<dbReference type="OrthoDB" id="1882547at2759"/>
<dbReference type="EMBL" id="CAJVPY010034965">
    <property type="protein sequence ID" value="CAG8800550.1"/>
    <property type="molecule type" value="Genomic_DNA"/>
</dbReference>
<organism evidence="4 5">
    <name type="scientific">Dentiscutata erythropus</name>
    <dbReference type="NCBI Taxonomy" id="1348616"/>
    <lineage>
        <taxon>Eukaryota</taxon>
        <taxon>Fungi</taxon>
        <taxon>Fungi incertae sedis</taxon>
        <taxon>Mucoromycota</taxon>
        <taxon>Glomeromycotina</taxon>
        <taxon>Glomeromycetes</taxon>
        <taxon>Diversisporales</taxon>
        <taxon>Gigasporaceae</taxon>
        <taxon>Dentiscutata</taxon>
    </lineage>
</organism>
<keyword evidence="1" id="KW-0808">Transferase</keyword>
<dbReference type="PANTHER" id="PTHR36050">
    <property type="entry name" value="O-FUCOSYLTRANSFERASE 30"/>
    <property type="match status" value="1"/>
</dbReference>
<gene>
    <name evidence="4" type="ORF">DERYTH_LOCUS23282</name>
</gene>
<dbReference type="Pfam" id="PF10250">
    <property type="entry name" value="O-FucT"/>
    <property type="match status" value="1"/>
</dbReference>
<dbReference type="AlphaFoldDB" id="A0A9N9JYQ8"/>